<reference evidence="1" key="2">
    <citation type="submission" date="2020-09" db="EMBL/GenBank/DDBJ databases">
        <authorList>
            <person name="Sun Q."/>
            <person name="Ohkuma M."/>
        </authorList>
    </citation>
    <scope>NUCLEOTIDE SEQUENCE</scope>
    <source>
        <strain evidence="1">JCM 4714</strain>
    </source>
</reference>
<comment type="caution">
    <text evidence="1">The sequence shown here is derived from an EMBL/GenBank/DDBJ whole genome shotgun (WGS) entry which is preliminary data.</text>
</comment>
<evidence type="ECO:0000313" key="1">
    <source>
        <dbReference type="EMBL" id="GHE14596.1"/>
    </source>
</evidence>
<reference evidence="1" key="1">
    <citation type="journal article" date="2014" name="Int. J. Syst. Evol. Microbiol.">
        <title>Complete genome sequence of Corynebacterium casei LMG S-19264T (=DSM 44701T), isolated from a smear-ripened cheese.</title>
        <authorList>
            <consortium name="US DOE Joint Genome Institute (JGI-PGF)"/>
            <person name="Walter F."/>
            <person name="Albersmeier A."/>
            <person name="Kalinowski J."/>
            <person name="Ruckert C."/>
        </authorList>
    </citation>
    <scope>NUCLEOTIDE SEQUENCE</scope>
    <source>
        <strain evidence="1">JCM 4714</strain>
    </source>
</reference>
<sequence length="112" mass="11550">MAIAAGAWSRCGGEGASSPADAFLAADAGTLAALGGQDLGVAGVGVAPAEVAVQFADLDRVVRVVRVGERELPQWSSPAATFSGRYMERPCYLRRVGSRSGGCDLTEPIHIF</sequence>
<gene>
    <name evidence="1" type="ORF">GCM10010339_85820</name>
</gene>
<protein>
    <submittedName>
        <fullName evidence="1">Uncharacterized protein</fullName>
    </submittedName>
</protein>
<accession>A0A918YSJ1</accession>
<dbReference type="EMBL" id="BMVG01000051">
    <property type="protein sequence ID" value="GHE14596.1"/>
    <property type="molecule type" value="Genomic_DNA"/>
</dbReference>
<dbReference type="Proteomes" id="UP000655443">
    <property type="component" value="Unassembled WGS sequence"/>
</dbReference>
<proteinExistence type="predicted"/>
<organism evidence="1 2">
    <name type="scientific">Streptomyces alanosinicus</name>
    <dbReference type="NCBI Taxonomy" id="68171"/>
    <lineage>
        <taxon>Bacteria</taxon>
        <taxon>Bacillati</taxon>
        <taxon>Actinomycetota</taxon>
        <taxon>Actinomycetes</taxon>
        <taxon>Kitasatosporales</taxon>
        <taxon>Streptomycetaceae</taxon>
        <taxon>Streptomyces</taxon>
    </lineage>
</organism>
<keyword evidence="2" id="KW-1185">Reference proteome</keyword>
<evidence type="ECO:0000313" key="2">
    <source>
        <dbReference type="Proteomes" id="UP000655443"/>
    </source>
</evidence>
<dbReference type="AlphaFoldDB" id="A0A918YSJ1"/>
<name>A0A918YSJ1_9ACTN</name>